<dbReference type="STRING" id="329884.A0A4U0Y382"/>
<dbReference type="Proteomes" id="UP000309340">
    <property type="component" value="Unassembled WGS sequence"/>
</dbReference>
<evidence type="ECO:0000256" key="4">
    <source>
        <dbReference type="SAM" id="SignalP"/>
    </source>
</evidence>
<keyword evidence="1" id="KW-0175">Coiled coil</keyword>
<keyword evidence="3" id="KW-1133">Transmembrane helix</keyword>
<evidence type="ECO:0000256" key="3">
    <source>
        <dbReference type="SAM" id="Phobius"/>
    </source>
</evidence>
<name>A0A4U0Y382_9PEZI</name>
<evidence type="ECO:0000313" key="5">
    <source>
        <dbReference type="EMBL" id="TKA83947.1"/>
    </source>
</evidence>
<feature type="compositionally biased region" description="Polar residues" evidence="2">
    <location>
        <begin position="509"/>
        <end position="526"/>
    </location>
</feature>
<dbReference type="EMBL" id="NAJQ01000001">
    <property type="protein sequence ID" value="TKA83947.1"/>
    <property type="molecule type" value="Genomic_DNA"/>
</dbReference>
<feature type="compositionally biased region" description="Pro residues" evidence="2">
    <location>
        <begin position="495"/>
        <end position="506"/>
    </location>
</feature>
<feature type="signal peptide" evidence="4">
    <location>
        <begin position="1"/>
        <end position="18"/>
    </location>
</feature>
<feature type="compositionally biased region" description="Basic and acidic residues" evidence="2">
    <location>
        <begin position="590"/>
        <end position="607"/>
    </location>
</feature>
<sequence>MRSIVAAALGLFATITLASVEVEATPREAQVLEYNNETAYTKFTIPCPVSTACSEADESLEFELQLDPENQPWAFLSFTLNGRHLQLESSGPGQQSSSTGLLPAYDSRGRSAAAHHIDYSVQVDSTPSSKSSPRGFTFEALSVDGVRLPTPLRFYVTQQPSDPPRLAWLSVDADARHSGLTFNFTTASHSFVVEEPTTATKLEDMLRPVDASSFDLNNELDSLHLLEAEAEKLKVQIVAKKQAIAQHLRTHRNHATLNQLLEECDGLVCAARALAQRLCDKISVLTDPSSGYARVRHSRLQTAVAFSDDKLRPQQTSRNCTKSMAQGVHVPLMMTKNGSTPESHGIDLVNPPNPLVRVLGLIATVLGLAALCSWIRHRCMSMRTRVERAADREERRNARAYRKAARRAEMRRRWDNFVSAVDCFRSASEPRMEDYEEKRALILQDAFLEQMHDLDQAEKGEVMEAEIRELRHAHEIVASLVRVNEQRYEMVVPVSDPPPPLVPLPYTPATRSRASTGTLPSYTSESLPDYSSRPETLVDSSTSDSLVDGFAGYTPTSTDSQGRYTPPSTTSSARMRYTPTSSVLDVSPRASEETLRTRQSKDTRRDV</sequence>
<keyword evidence="3" id="KW-0812">Transmembrane</keyword>
<keyword evidence="3" id="KW-0472">Membrane</keyword>
<protein>
    <recommendedName>
        <fullName evidence="7">GOLD domain-containing protein</fullName>
    </recommendedName>
</protein>
<dbReference type="AlphaFoldDB" id="A0A4U0Y382"/>
<keyword evidence="6" id="KW-1185">Reference proteome</keyword>
<reference evidence="5 6" key="1">
    <citation type="submission" date="2017-03" db="EMBL/GenBank/DDBJ databases">
        <title>Genomes of endolithic fungi from Antarctica.</title>
        <authorList>
            <person name="Coleine C."/>
            <person name="Masonjones S."/>
            <person name="Stajich J.E."/>
        </authorList>
    </citation>
    <scope>NUCLEOTIDE SEQUENCE [LARGE SCALE GENOMIC DNA]</scope>
    <source>
        <strain evidence="5 6">CCFEE 5184</strain>
    </source>
</reference>
<gene>
    <name evidence="5" type="ORF">B0A55_00188</name>
</gene>
<organism evidence="5 6">
    <name type="scientific">Friedmanniomyces simplex</name>
    <dbReference type="NCBI Taxonomy" id="329884"/>
    <lineage>
        <taxon>Eukaryota</taxon>
        <taxon>Fungi</taxon>
        <taxon>Dikarya</taxon>
        <taxon>Ascomycota</taxon>
        <taxon>Pezizomycotina</taxon>
        <taxon>Dothideomycetes</taxon>
        <taxon>Dothideomycetidae</taxon>
        <taxon>Mycosphaerellales</taxon>
        <taxon>Teratosphaeriaceae</taxon>
        <taxon>Friedmanniomyces</taxon>
    </lineage>
</organism>
<feature type="coiled-coil region" evidence="1">
    <location>
        <begin position="216"/>
        <end position="243"/>
    </location>
</feature>
<feature type="compositionally biased region" description="Polar residues" evidence="2">
    <location>
        <begin position="554"/>
        <end position="584"/>
    </location>
</feature>
<accession>A0A4U0Y382</accession>
<evidence type="ECO:0000256" key="2">
    <source>
        <dbReference type="SAM" id="MobiDB-lite"/>
    </source>
</evidence>
<feature type="transmembrane region" description="Helical" evidence="3">
    <location>
        <begin position="355"/>
        <end position="375"/>
    </location>
</feature>
<evidence type="ECO:0000256" key="1">
    <source>
        <dbReference type="SAM" id="Coils"/>
    </source>
</evidence>
<feature type="region of interest" description="Disordered" evidence="2">
    <location>
        <begin position="494"/>
        <end position="607"/>
    </location>
</feature>
<comment type="caution">
    <text evidence="5">The sequence shown here is derived from an EMBL/GenBank/DDBJ whole genome shotgun (WGS) entry which is preliminary data.</text>
</comment>
<feature type="chain" id="PRO_5020706666" description="GOLD domain-containing protein" evidence="4">
    <location>
        <begin position="19"/>
        <end position="607"/>
    </location>
</feature>
<proteinExistence type="predicted"/>
<feature type="compositionally biased region" description="Low complexity" evidence="2">
    <location>
        <begin position="537"/>
        <end position="548"/>
    </location>
</feature>
<evidence type="ECO:0000313" key="6">
    <source>
        <dbReference type="Proteomes" id="UP000309340"/>
    </source>
</evidence>
<evidence type="ECO:0008006" key="7">
    <source>
        <dbReference type="Google" id="ProtNLM"/>
    </source>
</evidence>
<dbReference type="OrthoDB" id="4225201at2759"/>
<keyword evidence="4" id="KW-0732">Signal</keyword>